<dbReference type="KEGG" id="hcq:109519975"/>
<reference evidence="5" key="1">
    <citation type="submission" date="2025-08" db="UniProtKB">
        <authorList>
            <consortium name="Ensembl"/>
        </authorList>
    </citation>
    <scope>IDENTIFICATION</scope>
</reference>
<dbReference type="PROSITE" id="PS50186">
    <property type="entry name" value="DEP"/>
    <property type="match status" value="1"/>
</dbReference>
<evidence type="ECO:0000256" key="2">
    <source>
        <dbReference type="ARBA" id="ARBA00040225"/>
    </source>
</evidence>
<reference evidence="5" key="2">
    <citation type="submission" date="2025-09" db="UniProtKB">
        <authorList>
            <consortium name="Ensembl"/>
        </authorList>
    </citation>
    <scope>IDENTIFICATION</scope>
</reference>
<comment type="similarity">
    <text evidence="1">Belongs to the DEPDC7 family.</text>
</comment>
<dbReference type="InterPro" id="IPR036388">
    <property type="entry name" value="WH-like_DNA-bd_sf"/>
</dbReference>
<dbReference type="PANTHER" id="PTHR16206:SF9">
    <property type="entry name" value="DEP DOMAIN-CONTAINING PROTEIN 7"/>
    <property type="match status" value="1"/>
</dbReference>
<dbReference type="Pfam" id="PF00610">
    <property type="entry name" value="DEP"/>
    <property type="match status" value="1"/>
</dbReference>
<evidence type="ECO:0000313" key="5">
    <source>
        <dbReference type="Ensembl" id="ENSHCOP00000025558.1"/>
    </source>
</evidence>
<dbReference type="CDD" id="cd04405">
    <property type="entry name" value="RhoGAP_BRCC3-like"/>
    <property type="match status" value="1"/>
</dbReference>
<dbReference type="GO" id="GO:0035556">
    <property type="term" value="P:intracellular signal transduction"/>
    <property type="evidence" value="ECO:0007669"/>
    <property type="project" value="InterPro"/>
</dbReference>
<dbReference type="Proteomes" id="UP000264820">
    <property type="component" value="Unplaced"/>
</dbReference>
<proteinExistence type="inferred from homology"/>
<sequence>MNGVDCSFLVTCCQLAILCCLESATKFASMASIKERAAALNLAEKLRNRPQVRGLVVTAAQCPSLESNLISHLRSSLKVKRRRVYFMSHNDCFLGSEAVDAVADYIGNEKAFEGATVCRAKVVNVCQALLDCNIFEVVGTKVFGKDKKQAEFQDSKSALYRFVNEHAPLVEDLKKDELVSSIQKLFSCSPSNREAGQIYSTGPKCPIPTLVKFSQTSSTVHHLGSAVSTSLPMETRVENLSLSPNRLQTHSVLPQSVVDEVWQEQTLLRLLKLVDLPLLEGVLQISQISACSAQSHPMTHNNPDLIYSSNHLDRQILKAFKDSQDDGWLRAALDCLDFLPDQPVVKLSRELPLLFPQDQQRTEQADGIVPGNQCLSDSGMAQCKMLLYGTLVRHYSNTDRLPLLPEQMTDVYSAVTDLLANAKLGTALEVLQLCLKLLPPSCREELSRILAFMTVAADSQEIKLDKEMENKLAVKRSFSRAILNSKALSKEREDLMVVFMLSNIKEIFKIPGDLHKDVSDKLAEVVQGKQPDVTGCEVPNRIYTDTTKTTTDQELWSLLHIIQLDTKISPKERKRRLRQFYQAHPKIFNKYFGESAVNLL</sequence>
<dbReference type="InterPro" id="IPR000591">
    <property type="entry name" value="DEP_dom"/>
</dbReference>
<keyword evidence="6" id="KW-1185">Reference proteome</keyword>
<dbReference type="RefSeq" id="XP_019732435.1">
    <property type="nucleotide sequence ID" value="XM_019876876.1"/>
</dbReference>
<dbReference type="SMART" id="SM00049">
    <property type="entry name" value="DEP"/>
    <property type="match status" value="1"/>
</dbReference>
<keyword evidence="3" id="KW-0732">Signal</keyword>
<feature type="signal peptide" evidence="3">
    <location>
        <begin position="1"/>
        <end position="27"/>
    </location>
</feature>
<dbReference type="OMA" id="DTQEDEW"/>
<organism evidence="5 6">
    <name type="scientific">Hippocampus comes</name>
    <name type="common">Tiger tail seahorse</name>
    <dbReference type="NCBI Taxonomy" id="109280"/>
    <lineage>
        <taxon>Eukaryota</taxon>
        <taxon>Metazoa</taxon>
        <taxon>Chordata</taxon>
        <taxon>Craniata</taxon>
        <taxon>Vertebrata</taxon>
        <taxon>Euteleostomi</taxon>
        <taxon>Actinopterygii</taxon>
        <taxon>Neopterygii</taxon>
        <taxon>Teleostei</taxon>
        <taxon>Neoteleostei</taxon>
        <taxon>Acanthomorphata</taxon>
        <taxon>Syngnathiaria</taxon>
        <taxon>Syngnathiformes</taxon>
        <taxon>Syngnathoidei</taxon>
        <taxon>Syngnathidae</taxon>
        <taxon>Hippocampus</taxon>
    </lineage>
</organism>
<dbReference type="PANTHER" id="PTHR16206">
    <property type="entry name" value="DEP DOMAIN-CONTAINING"/>
    <property type="match status" value="1"/>
</dbReference>
<evidence type="ECO:0000256" key="1">
    <source>
        <dbReference type="ARBA" id="ARBA00037970"/>
    </source>
</evidence>
<dbReference type="AlphaFoldDB" id="A0A3Q2ZGX0"/>
<protein>
    <recommendedName>
        <fullName evidence="2">DEP domain-containing protein 7</fullName>
    </recommendedName>
</protein>
<dbReference type="OrthoDB" id="276323at2759"/>
<dbReference type="GeneID" id="109519975"/>
<feature type="chain" id="PRO_5018637552" description="DEP domain-containing protein 7" evidence="3">
    <location>
        <begin position="28"/>
        <end position="600"/>
    </location>
</feature>
<evidence type="ECO:0000259" key="4">
    <source>
        <dbReference type="PROSITE" id="PS50186"/>
    </source>
</evidence>
<accession>A0A3Q2ZGX0</accession>
<dbReference type="GeneTree" id="ENSGT00950000182976"/>
<dbReference type="SUPFAM" id="SSF46785">
    <property type="entry name" value="Winged helix' DNA-binding domain"/>
    <property type="match status" value="1"/>
</dbReference>
<name>A0A3Q2ZGX0_HIPCM</name>
<feature type="domain" description="DEP" evidence="4">
    <location>
        <begin position="73"/>
        <end position="164"/>
    </location>
</feature>
<dbReference type="Gene3D" id="1.10.10.10">
    <property type="entry name" value="Winged helix-like DNA-binding domain superfamily/Winged helix DNA-binding domain"/>
    <property type="match status" value="1"/>
</dbReference>
<dbReference type="Ensembl" id="ENSHCOT00000019844.1">
    <property type="protein sequence ID" value="ENSHCOP00000025558.1"/>
    <property type="gene ID" value="ENSHCOG00000015791.1"/>
</dbReference>
<evidence type="ECO:0000313" key="6">
    <source>
        <dbReference type="Proteomes" id="UP000264820"/>
    </source>
</evidence>
<evidence type="ECO:0000256" key="3">
    <source>
        <dbReference type="SAM" id="SignalP"/>
    </source>
</evidence>
<dbReference type="InterPro" id="IPR036390">
    <property type="entry name" value="WH_DNA-bd_sf"/>
</dbReference>